<dbReference type="InterPro" id="IPR034405">
    <property type="entry name" value="F420"/>
</dbReference>
<reference evidence="10 11" key="1">
    <citation type="submission" date="2016-02" db="EMBL/GenBank/DDBJ databases">
        <authorList>
            <person name="Wen L."/>
            <person name="He K."/>
            <person name="Yang H."/>
        </authorList>
    </citation>
    <scope>NUCLEOTIDE SEQUENCE [LARGE SCALE GENOMIC DNA]</scope>
    <source>
        <strain evidence="10 11">CV58</strain>
    </source>
</reference>
<evidence type="ECO:0000313" key="11">
    <source>
        <dbReference type="Proteomes" id="UP000072660"/>
    </source>
</evidence>
<evidence type="ECO:0000256" key="3">
    <source>
        <dbReference type="ARBA" id="ARBA00022691"/>
    </source>
</evidence>
<dbReference type="InterPro" id="IPR019940">
    <property type="entry name" value="CofH_family"/>
</dbReference>
<gene>
    <name evidence="10" type="ORF">AXE65_04305</name>
</gene>
<dbReference type="PIRSF" id="PIRSF004762">
    <property type="entry name" value="CHP00423"/>
    <property type="match status" value="1"/>
</dbReference>
<dbReference type="InterPro" id="IPR007197">
    <property type="entry name" value="rSAM"/>
</dbReference>
<feature type="binding site" evidence="8">
    <location>
        <position position="92"/>
    </location>
    <ligand>
        <name>S-adenosyl-L-methionine</name>
        <dbReference type="ChEBI" id="CHEBI:59789"/>
    </ligand>
</feature>
<dbReference type="EMBL" id="LSZO01000174">
    <property type="protein sequence ID" value="KXU36949.1"/>
    <property type="molecule type" value="Genomic_DNA"/>
</dbReference>
<feature type="binding site" evidence="8">
    <location>
        <position position="162"/>
    </location>
    <ligand>
        <name>(3R)-3-methyl-D-ornithine</name>
        <dbReference type="ChEBI" id="CHEBI:64642"/>
    </ligand>
</feature>
<evidence type="ECO:0000256" key="5">
    <source>
        <dbReference type="ARBA" id="ARBA00023004"/>
    </source>
</evidence>
<dbReference type="GO" id="GO:0046872">
    <property type="term" value="F:metal ion binding"/>
    <property type="evidence" value="ECO:0007669"/>
    <property type="project" value="UniProtKB-KW"/>
</dbReference>
<evidence type="ECO:0000256" key="1">
    <source>
        <dbReference type="ARBA" id="ARBA00022485"/>
    </source>
</evidence>
<dbReference type="RefSeq" id="WP_068391308.1">
    <property type="nucleotide sequence ID" value="NZ_LSZO01000174.1"/>
</dbReference>
<keyword evidence="11" id="KW-1185">Reference proteome</keyword>
<dbReference type="SFLD" id="SFLDS00029">
    <property type="entry name" value="Radical_SAM"/>
    <property type="match status" value="1"/>
</dbReference>
<feature type="domain" description="Radical SAM core" evidence="9">
    <location>
        <begin position="72"/>
        <end position="303"/>
    </location>
</feature>
<dbReference type="PANTHER" id="PTHR43076">
    <property type="entry name" value="FO SYNTHASE (COFH)"/>
    <property type="match status" value="1"/>
</dbReference>
<dbReference type="HAMAP" id="MF_01612">
    <property type="entry name" value="FO_synth_sub2"/>
    <property type="match status" value="1"/>
</dbReference>
<dbReference type="SFLD" id="SFLDG01064">
    <property type="entry name" value="F420__menaquinone_cofactor_bio"/>
    <property type="match status" value="1"/>
</dbReference>
<evidence type="ECO:0000256" key="7">
    <source>
        <dbReference type="PIRSR" id="PIRSR004762-1"/>
    </source>
</evidence>
<dbReference type="SFLD" id="SFLDG01388">
    <property type="entry name" value="7_8-didemethyl-8-hydroxy-5-dea"/>
    <property type="match status" value="1"/>
</dbReference>
<dbReference type="Gene3D" id="3.20.20.70">
    <property type="entry name" value="Aldolase class I"/>
    <property type="match status" value="1"/>
</dbReference>
<dbReference type="PANTHER" id="PTHR43076:SF1">
    <property type="entry name" value="LIPOYL SYNTHASE 2"/>
    <property type="match status" value="1"/>
</dbReference>
<keyword evidence="4" id="KW-0479">Metal-binding</keyword>
<dbReference type="SUPFAM" id="SSF102114">
    <property type="entry name" value="Radical SAM enzymes"/>
    <property type="match status" value="1"/>
</dbReference>
<dbReference type="NCBIfam" id="TIGR03551">
    <property type="entry name" value="F420_cofH"/>
    <property type="match status" value="1"/>
</dbReference>
<dbReference type="Pfam" id="PF04055">
    <property type="entry name" value="Radical_SAM"/>
    <property type="match status" value="1"/>
</dbReference>
<dbReference type="InterPro" id="IPR013785">
    <property type="entry name" value="Aldolase_TIM"/>
</dbReference>
<sequence>MQRLIDLIHGQSLEKCLDAAQSPVRSALEEALQGGELSQSQGEALLGCSDSDLPALLAVANQVRRERVGEAVSFVVTRNINFTNVCYMGCRFCGFARHRHAPDAYWLDLDEIVGRAEIAAQRGATELCLQGGLHPNLPDTWYRDLLAAIKKRLPTIHLHAFSPFEIWYGAQKRRLSTEDFLTELKEAGLGSIPGTAAEILDTQIRQQLTRNKLSAEDWVNTVKTAHRLGIRSTATMMYGHVDAPRHWAAHIALLRGIQRQTSGFTEFVPLGFIHSQAPLYVQRAIPHVRAGASLGEHLRVHAAARLLLAGFIDNIQVSWVKLGAARAAQMLDFGVNDLGGTLMEESISRAAGADFGEELTALEMVQLIRSKARLPVRRGTLYQHLESYQDHDPEDLGALKPRRQQCIPLQSLELECA</sequence>
<evidence type="ECO:0000256" key="4">
    <source>
        <dbReference type="ARBA" id="ARBA00022723"/>
    </source>
</evidence>
<evidence type="ECO:0000256" key="6">
    <source>
        <dbReference type="ARBA" id="ARBA00023014"/>
    </source>
</evidence>
<dbReference type="GO" id="GO:0044689">
    <property type="term" value="F:7,8-didemethyl-8-hydroxy-5-deazariboflavin synthase activity"/>
    <property type="evidence" value="ECO:0007669"/>
    <property type="project" value="TreeGrafter"/>
</dbReference>
<keyword evidence="6 7" id="KW-0411">Iron-sulfur</keyword>
<dbReference type="PROSITE" id="PS51918">
    <property type="entry name" value="RADICAL_SAM"/>
    <property type="match status" value="1"/>
</dbReference>
<name>A0A139SQR9_9GAMM</name>
<keyword evidence="2" id="KW-0808">Transferase</keyword>
<protein>
    <submittedName>
        <fullName evidence="10">Radical SAM protein</fullName>
    </submittedName>
</protein>
<dbReference type="CDD" id="cd01335">
    <property type="entry name" value="Radical_SAM"/>
    <property type="match status" value="1"/>
</dbReference>
<dbReference type="InterPro" id="IPR020050">
    <property type="entry name" value="FO_synthase_su2"/>
</dbReference>
<dbReference type="OrthoDB" id="9802027at2"/>
<comment type="caution">
    <text evidence="10">The sequence shown here is derived from an EMBL/GenBank/DDBJ whole genome shotgun (WGS) entry which is preliminary data.</text>
</comment>
<accession>A0A139SQR9</accession>
<evidence type="ECO:0000313" key="10">
    <source>
        <dbReference type="EMBL" id="KXU36949.1"/>
    </source>
</evidence>
<evidence type="ECO:0000256" key="2">
    <source>
        <dbReference type="ARBA" id="ARBA00022679"/>
    </source>
</evidence>
<feature type="binding site" evidence="8">
    <location>
        <position position="198"/>
    </location>
    <ligand>
        <name>S-adenosyl-L-methionine</name>
        <dbReference type="ChEBI" id="CHEBI:59789"/>
    </ligand>
</feature>
<dbReference type="AlphaFoldDB" id="A0A139SQR9"/>
<feature type="binding site" evidence="7">
    <location>
        <position position="90"/>
    </location>
    <ligand>
        <name>[4Fe-4S] cluster</name>
        <dbReference type="ChEBI" id="CHEBI:49883"/>
        <note>4Fe-4S-S-AdoMet</note>
    </ligand>
</feature>
<dbReference type="NCBIfam" id="TIGR00423">
    <property type="entry name" value="CofH family radical SAM protein"/>
    <property type="match status" value="1"/>
</dbReference>
<dbReference type="SFLD" id="SFLDG01389">
    <property type="entry name" value="menaquinone_synthsis_involved"/>
    <property type="match status" value="1"/>
</dbReference>
<dbReference type="Proteomes" id="UP000072660">
    <property type="component" value="Unassembled WGS sequence"/>
</dbReference>
<keyword evidence="3 7" id="KW-0949">S-adenosyl-L-methionine</keyword>
<dbReference type="GO" id="GO:0016765">
    <property type="term" value="F:transferase activity, transferring alkyl or aryl (other than methyl) groups"/>
    <property type="evidence" value="ECO:0007669"/>
    <property type="project" value="InterPro"/>
</dbReference>
<comment type="cofactor">
    <cofactor evidence="7">
        <name>[4Fe-4S] cluster</name>
        <dbReference type="ChEBI" id="CHEBI:49883"/>
    </cofactor>
    <text evidence="7">Binds 1 [4Fe-4S] cluster. The cluster is coordinated with 3 cysteines and an exchangeable S-adenosyl-L-methionine.</text>
</comment>
<feature type="binding site" evidence="8">
    <location>
        <position position="318"/>
    </location>
    <ligand>
        <name>(3R)-3-methyl-D-ornithine</name>
        <dbReference type="ChEBI" id="CHEBI:64642"/>
    </ligand>
</feature>
<keyword evidence="5 7" id="KW-0408">Iron</keyword>
<dbReference type="InterPro" id="IPR058240">
    <property type="entry name" value="rSAM_sf"/>
</dbReference>
<feature type="binding site" evidence="7">
    <location>
        <position position="93"/>
    </location>
    <ligand>
        <name>[4Fe-4S] cluster</name>
        <dbReference type="ChEBI" id="CHEBI:49883"/>
        <note>4Fe-4S-S-AdoMet</note>
    </ligand>
</feature>
<keyword evidence="1 7" id="KW-0004">4Fe-4S</keyword>
<evidence type="ECO:0000256" key="8">
    <source>
        <dbReference type="PIRSR" id="PIRSR004762-2"/>
    </source>
</evidence>
<dbReference type="GO" id="GO:0051539">
    <property type="term" value="F:4 iron, 4 sulfur cluster binding"/>
    <property type="evidence" value="ECO:0007669"/>
    <property type="project" value="UniProtKB-KW"/>
</dbReference>
<proteinExistence type="inferred from homology"/>
<feature type="binding site" evidence="7">
    <location>
        <position position="86"/>
    </location>
    <ligand>
        <name>[4Fe-4S] cluster</name>
        <dbReference type="ChEBI" id="CHEBI:49883"/>
        <note>4Fe-4S-S-AdoMet</note>
    </ligand>
</feature>
<dbReference type="InterPro" id="IPR045567">
    <property type="entry name" value="CofH/MnqC-like_C"/>
</dbReference>
<dbReference type="Pfam" id="PF19288">
    <property type="entry name" value="CofH_C"/>
    <property type="match status" value="1"/>
</dbReference>
<organism evidence="10 11">
    <name type="scientific">Ventosimonas gracilis</name>
    <dbReference type="NCBI Taxonomy" id="1680762"/>
    <lineage>
        <taxon>Bacteria</taxon>
        <taxon>Pseudomonadati</taxon>
        <taxon>Pseudomonadota</taxon>
        <taxon>Gammaproteobacteria</taxon>
        <taxon>Pseudomonadales</taxon>
        <taxon>Ventosimonadaceae</taxon>
        <taxon>Ventosimonas</taxon>
    </lineage>
</organism>
<evidence type="ECO:0000259" key="9">
    <source>
        <dbReference type="PROSITE" id="PS51918"/>
    </source>
</evidence>